<dbReference type="GO" id="GO:0070988">
    <property type="term" value="P:demethylation"/>
    <property type="evidence" value="ECO:0007669"/>
    <property type="project" value="InterPro"/>
</dbReference>
<dbReference type="PANTHER" id="PTHR12463:SF1">
    <property type="entry name" value="2-OXOGLUTARATE AND FE-DEPENDENT OXYGENASE FAMILY PROTEIN"/>
    <property type="match status" value="1"/>
</dbReference>
<evidence type="ECO:0000313" key="2">
    <source>
        <dbReference type="EMBL" id="CAG8487029.1"/>
    </source>
</evidence>
<dbReference type="PROSITE" id="PS51471">
    <property type="entry name" value="FE2OG_OXY"/>
    <property type="match status" value="1"/>
</dbReference>
<comment type="caution">
    <text evidence="2">The sequence shown here is derived from an EMBL/GenBank/DDBJ whole genome shotgun (WGS) entry which is preliminary data.</text>
</comment>
<dbReference type="OrthoDB" id="271595at2759"/>
<dbReference type="InterPro" id="IPR032857">
    <property type="entry name" value="ALKBH4"/>
</dbReference>
<proteinExistence type="predicted"/>
<evidence type="ECO:0000259" key="1">
    <source>
        <dbReference type="PROSITE" id="PS51471"/>
    </source>
</evidence>
<protein>
    <submittedName>
        <fullName evidence="2">15900_t:CDS:1</fullName>
    </submittedName>
</protein>
<keyword evidence="3" id="KW-1185">Reference proteome</keyword>
<feature type="domain" description="Fe2OG dioxygenase" evidence="1">
    <location>
        <begin position="90"/>
        <end position="198"/>
    </location>
</feature>
<dbReference type="Pfam" id="PF13532">
    <property type="entry name" value="2OG-FeII_Oxy_2"/>
    <property type="match status" value="1"/>
</dbReference>
<accession>A0A9N8ZAJ3</accession>
<evidence type="ECO:0000313" key="3">
    <source>
        <dbReference type="Proteomes" id="UP000789342"/>
    </source>
</evidence>
<dbReference type="GO" id="GO:0016491">
    <property type="term" value="F:oxidoreductase activity"/>
    <property type="evidence" value="ECO:0007669"/>
    <property type="project" value="TreeGrafter"/>
</dbReference>
<dbReference type="SUPFAM" id="SSF51197">
    <property type="entry name" value="Clavaminate synthase-like"/>
    <property type="match status" value="1"/>
</dbReference>
<reference evidence="2" key="1">
    <citation type="submission" date="2021-06" db="EMBL/GenBank/DDBJ databases">
        <authorList>
            <person name="Kallberg Y."/>
            <person name="Tangrot J."/>
            <person name="Rosling A."/>
        </authorList>
    </citation>
    <scope>NUCLEOTIDE SEQUENCE</scope>
    <source>
        <strain evidence="2">CL551</strain>
    </source>
</reference>
<dbReference type="Gene3D" id="2.60.120.590">
    <property type="entry name" value="Alpha-ketoglutarate-dependent dioxygenase AlkB-like"/>
    <property type="match status" value="1"/>
</dbReference>
<dbReference type="PANTHER" id="PTHR12463">
    <property type="entry name" value="OXYGENASE-RELATED"/>
    <property type="match status" value="1"/>
</dbReference>
<dbReference type="GO" id="GO:0032451">
    <property type="term" value="F:demethylase activity"/>
    <property type="evidence" value="ECO:0007669"/>
    <property type="project" value="TreeGrafter"/>
</dbReference>
<dbReference type="InterPro" id="IPR027450">
    <property type="entry name" value="AlkB-like"/>
</dbReference>
<dbReference type="InterPro" id="IPR005123">
    <property type="entry name" value="Oxoglu/Fe-dep_dioxygenase_dom"/>
</dbReference>
<dbReference type="InterPro" id="IPR037151">
    <property type="entry name" value="AlkB-like_sf"/>
</dbReference>
<organism evidence="2 3">
    <name type="scientific">Acaulospora morrowiae</name>
    <dbReference type="NCBI Taxonomy" id="94023"/>
    <lineage>
        <taxon>Eukaryota</taxon>
        <taxon>Fungi</taxon>
        <taxon>Fungi incertae sedis</taxon>
        <taxon>Mucoromycota</taxon>
        <taxon>Glomeromycotina</taxon>
        <taxon>Glomeromycetes</taxon>
        <taxon>Diversisporales</taxon>
        <taxon>Acaulosporaceae</taxon>
        <taxon>Acaulospora</taxon>
    </lineage>
</organism>
<dbReference type="Proteomes" id="UP000789342">
    <property type="component" value="Unassembled WGS sequence"/>
</dbReference>
<dbReference type="EMBL" id="CAJVPV010001119">
    <property type="protein sequence ID" value="CAG8487029.1"/>
    <property type="molecule type" value="Genomic_DNA"/>
</dbReference>
<dbReference type="AlphaFoldDB" id="A0A9N8ZAJ3"/>
<name>A0A9N8ZAJ3_9GLOM</name>
<sequence>MIPGQINASLEGLRIIEDFINKDEELELINALNSNAWCGRGIARRTQHYGYEFSYRYRKIMRDLGPLPDFMDFIIQRLVNQEIIRDTKDIPNMCIVNEYDAGQGIMPHTDSATLFGPVITSLSLLSPCLMKFTHASNLNDEAIILLRPRSLLIMTGSSRYDYKHTISKDLVEGFEVDGEGILEIVRSRRISLTFRTITSCEEGCNNNDYDGSNDES</sequence>
<gene>
    <name evidence="2" type="ORF">AMORRO_LOCUS2595</name>
</gene>